<name>A0ABV2ZZ96_9ACTN</name>
<dbReference type="RefSeq" id="WP_334573520.1">
    <property type="nucleotide sequence ID" value="NZ_JBEZVE010000059.1"/>
</dbReference>
<organism evidence="1 2">
    <name type="scientific">Streptomyces sp. 900129855</name>
    <dbReference type="NCBI Taxonomy" id="3155129"/>
    <lineage>
        <taxon>Bacteria</taxon>
        <taxon>Bacillati</taxon>
        <taxon>Actinomycetota</taxon>
        <taxon>Actinomycetes</taxon>
        <taxon>Kitasatosporales</taxon>
        <taxon>Streptomycetaceae</taxon>
        <taxon>Streptomyces</taxon>
    </lineage>
</organism>
<evidence type="ECO:0000313" key="2">
    <source>
        <dbReference type="Proteomes" id="UP001550739"/>
    </source>
</evidence>
<accession>A0ABV2ZZ96</accession>
<reference evidence="1 2" key="1">
    <citation type="submission" date="2024-06" db="EMBL/GenBank/DDBJ databases">
        <title>The Natural Products Discovery Center: Release of the First 8490 Sequenced Strains for Exploring Actinobacteria Biosynthetic Diversity.</title>
        <authorList>
            <person name="Kalkreuter E."/>
            <person name="Kautsar S.A."/>
            <person name="Yang D."/>
            <person name="Bader C.D."/>
            <person name="Teijaro C.N."/>
            <person name="Fluegel L."/>
            <person name="Davis C.M."/>
            <person name="Simpson J.R."/>
            <person name="Lauterbach L."/>
            <person name="Steele A.D."/>
            <person name="Gui C."/>
            <person name="Meng S."/>
            <person name="Li G."/>
            <person name="Viehrig K."/>
            <person name="Ye F."/>
            <person name="Su P."/>
            <person name="Kiefer A.F."/>
            <person name="Nichols A."/>
            <person name="Cepeda A.J."/>
            <person name="Yan W."/>
            <person name="Fan B."/>
            <person name="Jiang Y."/>
            <person name="Adhikari A."/>
            <person name="Zheng C.-J."/>
            <person name="Schuster L."/>
            <person name="Cowan T.M."/>
            <person name="Smanski M.J."/>
            <person name="Chevrette M.G."/>
            <person name="De Carvalho L.P.S."/>
            <person name="Shen B."/>
        </authorList>
    </citation>
    <scope>NUCLEOTIDE SEQUENCE [LARGE SCALE GENOMIC DNA]</scope>
    <source>
        <strain evidence="1 2">NPDC033843</strain>
    </source>
</reference>
<keyword evidence="2" id="KW-1185">Reference proteome</keyword>
<protein>
    <submittedName>
        <fullName evidence="1">Uncharacterized protein</fullName>
    </submittedName>
</protein>
<comment type="caution">
    <text evidence="1">The sequence shown here is derived from an EMBL/GenBank/DDBJ whole genome shotgun (WGS) entry which is preliminary data.</text>
</comment>
<dbReference type="Proteomes" id="UP001550739">
    <property type="component" value="Unassembled WGS sequence"/>
</dbReference>
<evidence type="ECO:0000313" key="1">
    <source>
        <dbReference type="EMBL" id="MEU3787914.1"/>
    </source>
</evidence>
<proteinExistence type="predicted"/>
<sequence length="134" mass="14379">MAALALGVSVSPASAATTDKTIRKVNGVYGTSGEYWYTNGKSWRALNSVGAHKSDITGKKKPTLYARFLYKKPGGTYKAASGWKKADVYKISGKWEAHAGWGKNGSHTGAKYPKNTLICTQFKGSTVKTCAPLK</sequence>
<dbReference type="EMBL" id="JBEZVE010000059">
    <property type="protein sequence ID" value="MEU3787914.1"/>
    <property type="molecule type" value="Genomic_DNA"/>
</dbReference>
<gene>
    <name evidence="1" type="ORF">AB0E89_46695</name>
</gene>